<dbReference type="CDD" id="cd03220">
    <property type="entry name" value="ABC_KpsT_Wzt"/>
    <property type="match status" value="1"/>
</dbReference>
<comment type="similarity">
    <text evidence="1">Belongs to the ABC transporter superfamily.</text>
</comment>
<dbReference type="GO" id="GO:0016887">
    <property type="term" value="F:ATP hydrolysis activity"/>
    <property type="evidence" value="ECO:0007669"/>
    <property type="project" value="InterPro"/>
</dbReference>
<reference evidence="6 7" key="1">
    <citation type="journal article" date="2018" name="Int. J. Syst. Evol. Microbiol.">
        <title>Epidermidibacterium keratini gen. nov., sp. nov., a member of the family Sporichthyaceae, isolated from keratin epidermis.</title>
        <authorList>
            <person name="Lee D.G."/>
            <person name="Trujillo M.E."/>
            <person name="Kang S."/>
            <person name="Nam J.J."/>
            <person name="Kim Y.J."/>
        </authorList>
    </citation>
    <scope>NUCLEOTIDE SEQUENCE [LARGE SCALE GENOMIC DNA]</scope>
    <source>
        <strain evidence="6 7">EPI-7</strain>
    </source>
</reference>
<evidence type="ECO:0000256" key="2">
    <source>
        <dbReference type="ARBA" id="ARBA00022448"/>
    </source>
</evidence>
<dbReference type="Gene3D" id="3.40.50.300">
    <property type="entry name" value="P-loop containing nucleotide triphosphate hydrolases"/>
    <property type="match status" value="1"/>
</dbReference>
<dbReference type="Proteomes" id="UP000463857">
    <property type="component" value="Chromosome"/>
</dbReference>
<dbReference type="InterPro" id="IPR015860">
    <property type="entry name" value="ABC_transpr_TagH-like"/>
</dbReference>
<name>A0A7L4YN63_9ACTN</name>
<dbReference type="InterPro" id="IPR027417">
    <property type="entry name" value="P-loop_NTPase"/>
</dbReference>
<proteinExistence type="inferred from homology"/>
<keyword evidence="3" id="KW-0547">Nucleotide-binding</keyword>
<dbReference type="Pfam" id="PF00005">
    <property type="entry name" value="ABC_tran"/>
    <property type="match status" value="1"/>
</dbReference>
<dbReference type="InterPro" id="IPR029439">
    <property type="entry name" value="Wzt_C"/>
</dbReference>
<evidence type="ECO:0000313" key="6">
    <source>
        <dbReference type="EMBL" id="QHC00715.1"/>
    </source>
</evidence>
<dbReference type="PROSITE" id="PS50893">
    <property type="entry name" value="ABC_TRANSPORTER_2"/>
    <property type="match status" value="1"/>
</dbReference>
<protein>
    <submittedName>
        <fullName evidence="6">ATP-binding cassette domain-containing protein</fullName>
    </submittedName>
</protein>
<dbReference type="KEGG" id="eke:EK0264_10720"/>
<dbReference type="GO" id="GO:0016020">
    <property type="term" value="C:membrane"/>
    <property type="evidence" value="ECO:0007669"/>
    <property type="project" value="InterPro"/>
</dbReference>
<sequence>MSAAIEVSNVSKRFRLYRDRNQSLKATILRGRRAKYEEFWALDDVSFEIPVGSTYGIIGENGSGKSTMLKCIANILRPDRGEIQRHGRIAALLELGSGFHPELSGRENVYLNGSILGLSRSEIDAAFDSIVAFSGIEQFIDQPVKNYSSGMYVRLGFAIAIHVEPEILLVDEILAVGDAAFQKKCMEKFSQFREEGRTVVMVSHAMGSLKEMCDHVAWFDHGKLIDDGPAIGIVDQYLSDTTQDRIEDPATDADVAEYGSGEIVVERIDLIDSRDERTLKFHTGEPMRMRIHYNAHEPVKDVAFGISVHTATGVHLWSVETSDKGVKFGTLQGRGTIELDVPRLLFNPGVFDVWANVTDAKSHHEYHMVRKILRFDVVPGKIHEGIGLMVLDADFKQTSVTA</sequence>
<dbReference type="Pfam" id="PF14524">
    <property type="entry name" value="Wzt_C"/>
    <property type="match status" value="1"/>
</dbReference>
<dbReference type="InterPro" id="IPR003593">
    <property type="entry name" value="AAA+_ATPase"/>
</dbReference>
<dbReference type="OrthoDB" id="9778870at2"/>
<dbReference type="EMBL" id="CP047156">
    <property type="protein sequence ID" value="QHC00715.1"/>
    <property type="molecule type" value="Genomic_DNA"/>
</dbReference>
<evidence type="ECO:0000259" key="5">
    <source>
        <dbReference type="PROSITE" id="PS50893"/>
    </source>
</evidence>
<dbReference type="FunCoup" id="A0A7L4YN63">
    <property type="interactions" value="38"/>
</dbReference>
<dbReference type="InterPro" id="IPR003439">
    <property type="entry name" value="ABC_transporter-like_ATP-bd"/>
</dbReference>
<dbReference type="SUPFAM" id="SSF52540">
    <property type="entry name" value="P-loop containing nucleoside triphosphate hydrolases"/>
    <property type="match status" value="1"/>
</dbReference>
<dbReference type="GO" id="GO:0005524">
    <property type="term" value="F:ATP binding"/>
    <property type="evidence" value="ECO:0007669"/>
    <property type="project" value="UniProtKB-KW"/>
</dbReference>
<feature type="domain" description="ABC transporter" evidence="5">
    <location>
        <begin position="5"/>
        <end position="246"/>
    </location>
</feature>
<evidence type="ECO:0000256" key="4">
    <source>
        <dbReference type="ARBA" id="ARBA00022840"/>
    </source>
</evidence>
<dbReference type="Gene3D" id="2.70.50.60">
    <property type="entry name" value="abc- transporter (atp binding component) like domain"/>
    <property type="match status" value="1"/>
</dbReference>
<evidence type="ECO:0000256" key="3">
    <source>
        <dbReference type="ARBA" id="ARBA00022741"/>
    </source>
</evidence>
<evidence type="ECO:0000256" key="1">
    <source>
        <dbReference type="ARBA" id="ARBA00005417"/>
    </source>
</evidence>
<gene>
    <name evidence="6" type="ORF">EK0264_10720</name>
</gene>
<keyword evidence="2" id="KW-0813">Transport</keyword>
<accession>A0A7L4YN63</accession>
<dbReference type="PANTHER" id="PTHR46743">
    <property type="entry name" value="TEICHOIC ACIDS EXPORT ATP-BINDING PROTEIN TAGH"/>
    <property type="match status" value="1"/>
</dbReference>
<dbReference type="RefSeq" id="WP_159545473.1">
    <property type="nucleotide sequence ID" value="NZ_CP047156.1"/>
</dbReference>
<dbReference type="InterPro" id="IPR050683">
    <property type="entry name" value="Bact_Polysacc_Export_ATP-bd"/>
</dbReference>
<dbReference type="CDD" id="cd10147">
    <property type="entry name" value="Wzt_C-like"/>
    <property type="match status" value="1"/>
</dbReference>
<dbReference type="PANTHER" id="PTHR46743:SF2">
    <property type="entry name" value="TEICHOIC ACIDS EXPORT ATP-BINDING PROTEIN TAGH"/>
    <property type="match status" value="1"/>
</dbReference>
<evidence type="ECO:0000313" key="7">
    <source>
        <dbReference type="Proteomes" id="UP000463857"/>
    </source>
</evidence>
<dbReference type="GO" id="GO:0140359">
    <property type="term" value="F:ABC-type transporter activity"/>
    <property type="evidence" value="ECO:0007669"/>
    <property type="project" value="InterPro"/>
</dbReference>
<organism evidence="6 7">
    <name type="scientific">Epidermidibacterium keratini</name>
    <dbReference type="NCBI Taxonomy" id="1891644"/>
    <lineage>
        <taxon>Bacteria</taxon>
        <taxon>Bacillati</taxon>
        <taxon>Actinomycetota</taxon>
        <taxon>Actinomycetes</taxon>
        <taxon>Sporichthyales</taxon>
        <taxon>Sporichthyaceae</taxon>
        <taxon>Epidermidibacterium</taxon>
    </lineage>
</organism>
<dbReference type="SMART" id="SM00382">
    <property type="entry name" value="AAA"/>
    <property type="match status" value="1"/>
</dbReference>
<keyword evidence="4 6" id="KW-0067">ATP-binding</keyword>
<dbReference type="AlphaFoldDB" id="A0A7L4YN63"/>
<keyword evidence="7" id="KW-1185">Reference proteome</keyword>
<dbReference type="InParanoid" id="A0A7L4YN63"/>